<dbReference type="RefSeq" id="WP_257136237.1">
    <property type="nucleotide sequence ID" value="NZ_CAKXYP010000030.1"/>
</dbReference>
<dbReference type="InterPro" id="IPR036890">
    <property type="entry name" value="HATPase_C_sf"/>
</dbReference>
<protein>
    <submittedName>
        <fullName evidence="3">Regulatory protein</fullName>
    </submittedName>
</protein>
<reference evidence="3" key="1">
    <citation type="submission" date="2022-03" db="EMBL/GenBank/DDBJ databases">
        <authorList>
            <person name="Leyn A S."/>
        </authorList>
    </citation>
    <scope>NUCLEOTIDE SEQUENCE</scope>
    <source>
        <strain evidence="3">Streptomyces globisporus 4-3</strain>
    </source>
</reference>
<feature type="domain" description="Histidine kinase/HSP90-like ATPase" evidence="2">
    <location>
        <begin position="53"/>
        <end position="147"/>
    </location>
</feature>
<dbReference type="Pfam" id="PF13581">
    <property type="entry name" value="HATPase_c_2"/>
    <property type="match status" value="1"/>
</dbReference>
<accession>A0ABM9H8R4</accession>
<dbReference type="EMBL" id="CAKXYP010000030">
    <property type="protein sequence ID" value="CAH9420037.1"/>
    <property type="molecule type" value="Genomic_DNA"/>
</dbReference>
<keyword evidence="1" id="KW-0418">Kinase</keyword>
<dbReference type="Gene3D" id="3.30.565.10">
    <property type="entry name" value="Histidine kinase-like ATPase, C-terminal domain"/>
    <property type="match status" value="1"/>
</dbReference>
<evidence type="ECO:0000256" key="1">
    <source>
        <dbReference type="ARBA" id="ARBA00022527"/>
    </source>
</evidence>
<dbReference type="PANTHER" id="PTHR35526">
    <property type="entry name" value="ANTI-SIGMA-F FACTOR RSBW-RELATED"/>
    <property type="match status" value="1"/>
</dbReference>
<dbReference type="InterPro" id="IPR003594">
    <property type="entry name" value="HATPase_dom"/>
</dbReference>
<keyword evidence="1" id="KW-0808">Transferase</keyword>
<dbReference type="PANTHER" id="PTHR35526:SF3">
    <property type="entry name" value="ANTI-SIGMA-F FACTOR RSBW"/>
    <property type="match status" value="1"/>
</dbReference>
<proteinExistence type="predicted"/>
<evidence type="ECO:0000259" key="2">
    <source>
        <dbReference type="Pfam" id="PF13581"/>
    </source>
</evidence>
<name>A0ABM9H8R4_STRGL</name>
<dbReference type="Proteomes" id="UP001154015">
    <property type="component" value="Unassembled WGS sequence"/>
</dbReference>
<organism evidence="3 4">
    <name type="scientific">Streptomyces globisporus</name>
    <dbReference type="NCBI Taxonomy" id="1908"/>
    <lineage>
        <taxon>Bacteria</taxon>
        <taxon>Bacillati</taxon>
        <taxon>Actinomycetota</taxon>
        <taxon>Actinomycetes</taxon>
        <taxon>Kitasatosporales</taxon>
        <taxon>Streptomycetaceae</taxon>
        <taxon>Streptomyces</taxon>
    </lineage>
</organism>
<sequence length="164" mass="17635">MSLGQTHAGADRKWLDKVTTATMRSSAVYEMTSGDIGRTRSFVREFLATGQSMHAWTVSGRATDIAQLVVSELATNVCKYAPGPCLLDVESDGTMLSITMWDSGAVLPSPSPADPARVGQHGLELVLAVCQSFELRREAVGKRVSVQIALQDSVERPPSEEAAR</sequence>
<keyword evidence="4" id="KW-1185">Reference proteome</keyword>
<gene>
    <name evidence="3" type="ORF">SGL43_07093</name>
</gene>
<dbReference type="CDD" id="cd16936">
    <property type="entry name" value="HATPase_RsbW-like"/>
    <property type="match status" value="1"/>
</dbReference>
<dbReference type="InterPro" id="IPR050267">
    <property type="entry name" value="Anti-sigma-factor_SerPK"/>
</dbReference>
<evidence type="ECO:0000313" key="3">
    <source>
        <dbReference type="EMBL" id="CAH9420037.1"/>
    </source>
</evidence>
<comment type="caution">
    <text evidence="3">The sequence shown here is derived from an EMBL/GenBank/DDBJ whole genome shotgun (WGS) entry which is preliminary data.</text>
</comment>
<evidence type="ECO:0000313" key="4">
    <source>
        <dbReference type="Proteomes" id="UP001154015"/>
    </source>
</evidence>
<keyword evidence="1" id="KW-0723">Serine/threonine-protein kinase</keyword>